<dbReference type="PROSITE" id="PS50005">
    <property type="entry name" value="TPR"/>
    <property type="match status" value="2"/>
</dbReference>
<keyword evidence="9" id="KW-1133">Transmembrane helix</keyword>
<feature type="repeat" description="TPR" evidence="7">
    <location>
        <begin position="124"/>
        <end position="157"/>
    </location>
</feature>
<dbReference type="InterPro" id="IPR011990">
    <property type="entry name" value="TPR-like_helical_dom_sf"/>
</dbReference>
<protein>
    <recommendedName>
        <fullName evidence="2">histidine kinase</fullName>
        <ecNumber evidence="2">2.7.13.3</ecNumber>
    </recommendedName>
</protein>
<dbReference type="InterPro" id="IPR004358">
    <property type="entry name" value="Sig_transdc_His_kin-like_C"/>
</dbReference>
<keyword evidence="7" id="KW-0802">TPR repeat</keyword>
<keyword evidence="8" id="KW-0175">Coiled coil</keyword>
<keyword evidence="6" id="KW-0902">Two-component regulatory system</keyword>
<dbReference type="EC" id="2.7.13.3" evidence="2"/>
<dbReference type="InterPro" id="IPR003594">
    <property type="entry name" value="HATPase_dom"/>
</dbReference>
<dbReference type="Gene3D" id="3.30.565.10">
    <property type="entry name" value="Histidine kinase-like ATPase, C-terminal domain"/>
    <property type="match status" value="1"/>
</dbReference>
<reference evidence="11" key="2">
    <citation type="submission" date="2020-09" db="EMBL/GenBank/DDBJ databases">
        <authorList>
            <person name="Sun Q."/>
            <person name="Zhou Y."/>
        </authorList>
    </citation>
    <scope>NUCLEOTIDE SEQUENCE</scope>
    <source>
        <strain evidence="11">CGMCC 1.15448</strain>
    </source>
</reference>
<dbReference type="Proteomes" id="UP000607559">
    <property type="component" value="Unassembled WGS sequence"/>
</dbReference>
<gene>
    <name evidence="11" type="ORF">GCM10011511_18030</name>
</gene>
<evidence type="ECO:0000256" key="3">
    <source>
        <dbReference type="ARBA" id="ARBA00022553"/>
    </source>
</evidence>
<dbReference type="InterPro" id="IPR036890">
    <property type="entry name" value="HATPase_C_sf"/>
</dbReference>
<dbReference type="SMART" id="SM00387">
    <property type="entry name" value="HATPase_c"/>
    <property type="match status" value="1"/>
</dbReference>
<dbReference type="InterPro" id="IPR036097">
    <property type="entry name" value="HisK_dim/P_sf"/>
</dbReference>
<evidence type="ECO:0000256" key="5">
    <source>
        <dbReference type="ARBA" id="ARBA00022777"/>
    </source>
</evidence>
<dbReference type="InterPro" id="IPR019734">
    <property type="entry name" value="TPR_rpt"/>
</dbReference>
<dbReference type="CDD" id="cd00082">
    <property type="entry name" value="HisKA"/>
    <property type="match status" value="1"/>
</dbReference>
<dbReference type="Gene3D" id="1.10.287.130">
    <property type="match status" value="1"/>
</dbReference>
<dbReference type="InterPro" id="IPR005467">
    <property type="entry name" value="His_kinase_dom"/>
</dbReference>
<proteinExistence type="predicted"/>
<reference evidence="11" key="1">
    <citation type="journal article" date="2014" name="Int. J. Syst. Evol. Microbiol.">
        <title>Complete genome sequence of Corynebacterium casei LMG S-19264T (=DSM 44701T), isolated from a smear-ripened cheese.</title>
        <authorList>
            <consortium name="US DOE Joint Genome Institute (JGI-PGF)"/>
            <person name="Walter F."/>
            <person name="Albersmeier A."/>
            <person name="Kalinowski J."/>
            <person name="Ruckert C."/>
        </authorList>
    </citation>
    <scope>NUCLEOTIDE SEQUENCE</scope>
    <source>
        <strain evidence="11">CGMCC 1.15448</strain>
    </source>
</reference>
<dbReference type="PANTHER" id="PTHR43711">
    <property type="entry name" value="TWO-COMPONENT HISTIDINE KINASE"/>
    <property type="match status" value="1"/>
</dbReference>
<dbReference type="Pfam" id="PF13424">
    <property type="entry name" value="TPR_12"/>
    <property type="match status" value="2"/>
</dbReference>
<evidence type="ECO:0000256" key="1">
    <source>
        <dbReference type="ARBA" id="ARBA00000085"/>
    </source>
</evidence>
<feature type="transmembrane region" description="Helical" evidence="9">
    <location>
        <begin position="320"/>
        <end position="342"/>
    </location>
</feature>
<evidence type="ECO:0000313" key="11">
    <source>
        <dbReference type="EMBL" id="GGA95088.1"/>
    </source>
</evidence>
<feature type="domain" description="Histidine kinase" evidence="10">
    <location>
        <begin position="389"/>
        <end position="604"/>
    </location>
</feature>
<feature type="coiled-coil region" evidence="8">
    <location>
        <begin position="344"/>
        <end position="386"/>
    </location>
</feature>
<evidence type="ECO:0000256" key="7">
    <source>
        <dbReference type="PROSITE-ProRule" id="PRU00339"/>
    </source>
</evidence>
<dbReference type="InterPro" id="IPR003661">
    <property type="entry name" value="HisK_dim/P_dom"/>
</dbReference>
<keyword evidence="4" id="KW-0808">Transferase</keyword>
<feature type="repeat" description="TPR" evidence="7">
    <location>
        <begin position="44"/>
        <end position="77"/>
    </location>
</feature>
<evidence type="ECO:0000256" key="6">
    <source>
        <dbReference type="ARBA" id="ARBA00023012"/>
    </source>
</evidence>
<comment type="caution">
    <text evidence="11">The sequence shown here is derived from an EMBL/GenBank/DDBJ whole genome shotgun (WGS) entry which is preliminary data.</text>
</comment>
<evidence type="ECO:0000259" key="10">
    <source>
        <dbReference type="PROSITE" id="PS50109"/>
    </source>
</evidence>
<keyword evidence="5" id="KW-0418">Kinase</keyword>
<accession>A0A8J2XSH7</accession>
<keyword evidence="9" id="KW-0812">Transmembrane</keyword>
<evidence type="ECO:0000313" key="12">
    <source>
        <dbReference type="Proteomes" id="UP000607559"/>
    </source>
</evidence>
<dbReference type="PRINTS" id="PR00344">
    <property type="entry name" value="BCTRLSENSOR"/>
</dbReference>
<dbReference type="PANTHER" id="PTHR43711:SF1">
    <property type="entry name" value="HISTIDINE KINASE 1"/>
    <property type="match status" value="1"/>
</dbReference>
<keyword evidence="3" id="KW-0597">Phosphoprotein</keyword>
<evidence type="ECO:0000256" key="4">
    <source>
        <dbReference type="ARBA" id="ARBA00022679"/>
    </source>
</evidence>
<evidence type="ECO:0000256" key="8">
    <source>
        <dbReference type="SAM" id="Coils"/>
    </source>
</evidence>
<dbReference type="GO" id="GO:0000155">
    <property type="term" value="F:phosphorelay sensor kinase activity"/>
    <property type="evidence" value="ECO:0007669"/>
    <property type="project" value="InterPro"/>
</dbReference>
<dbReference type="SUPFAM" id="SSF55874">
    <property type="entry name" value="ATPase domain of HSP90 chaperone/DNA topoisomerase II/histidine kinase"/>
    <property type="match status" value="1"/>
</dbReference>
<organism evidence="11 12">
    <name type="scientific">Puia dinghuensis</name>
    <dbReference type="NCBI Taxonomy" id="1792502"/>
    <lineage>
        <taxon>Bacteria</taxon>
        <taxon>Pseudomonadati</taxon>
        <taxon>Bacteroidota</taxon>
        <taxon>Chitinophagia</taxon>
        <taxon>Chitinophagales</taxon>
        <taxon>Chitinophagaceae</taxon>
        <taxon>Puia</taxon>
    </lineage>
</organism>
<dbReference type="SUPFAM" id="SSF48452">
    <property type="entry name" value="TPR-like"/>
    <property type="match status" value="2"/>
</dbReference>
<dbReference type="Pfam" id="PF02518">
    <property type="entry name" value="HATPase_c"/>
    <property type="match status" value="1"/>
</dbReference>
<dbReference type="Gene3D" id="1.25.40.10">
    <property type="entry name" value="Tetratricopeptide repeat domain"/>
    <property type="match status" value="1"/>
</dbReference>
<name>A0A8J2XSH7_9BACT</name>
<dbReference type="InterPro" id="IPR050736">
    <property type="entry name" value="Sensor_HK_Regulatory"/>
</dbReference>
<dbReference type="SUPFAM" id="SSF47384">
    <property type="entry name" value="Homodimeric domain of signal transducing histidine kinase"/>
    <property type="match status" value="1"/>
</dbReference>
<sequence>MYKTVDSLDRLARAYYGINADSAFLCGRRALELAEKAGYRKGEAESWRMLGNTYEMVGDYLNMLTCYQHSLDIAEQIDNTTLIAKVKVNFALFYKQQEEYDKAHQLIEQVQRLYQRSGDSVQEAYVANNLADIALRQGQYDQALQYAQRALQVARRMMDAPTIATFNNDVGRILTAKGDYTGALSHLLESLAYYQGRKERLGTTATKSLVSQVYLQLKNYPRALQYANEALQEARAIRRKPEIQESARVLAHIYEAKGDYRNALHFFKLYKDYSDSLFNDQSRKEILSRAAQYDYEKQAMRLREAQAMKDAGYERELRKAALQIAVTVGALIVLSLIAFILMRSRAVNRRMNQLLREKNEKIEEQKEALEQQAVQLLLNNQQKDKLFSIVAHDLRGPLNSLKGLMDFLKEKKLSEQEIGAMMNELRRNVDYSSELVGNLLYWASSQLNGMVVKPVLLELNEVVPEVLALFAHQAREKGVLLRMEMAPLLVGFADKDMVQLVIRNLVSNAIKFCRSGGIVTVNGCRKAAEIELVVADTGVGMREDALEKIRRRESFTSYGTAKEKGTGLGILLCHDFAEANKGRFFVESEWGRGSHCYFTIPAAPSSSSMSV</sequence>
<dbReference type="SMART" id="SM00028">
    <property type="entry name" value="TPR"/>
    <property type="match status" value="5"/>
</dbReference>
<dbReference type="Pfam" id="PF00512">
    <property type="entry name" value="HisKA"/>
    <property type="match status" value="1"/>
</dbReference>
<dbReference type="AlphaFoldDB" id="A0A8J2XSH7"/>
<comment type="catalytic activity">
    <reaction evidence="1">
        <text>ATP + protein L-histidine = ADP + protein N-phospho-L-histidine.</text>
        <dbReference type="EC" id="2.7.13.3"/>
    </reaction>
</comment>
<dbReference type="EMBL" id="BMJC01000002">
    <property type="protein sequence ID" value="GGA95088.1"/>
    <property type="molecule type" value="Genomic_DNA"/>
</dbReference>
<evidence type="ECO:0000256" key="9">
    <source>
        <dbReference type="SAM" id="Phobius"/>
    </source>
</evidence>
<keyword evidence="9" id="KW-0472">Membrane</keyword>
<dbReference type="SMART" id="SM00388">
    <property type="entry name" value="HisKA"/>
    <property type="match status" value="1"/>
</dbReference>
<evidence type="ECO:0000256" key="2">
    <source>
        <dbReference type="ARBA" id="ARBA00012438"/>
    </source>
</evidence>
<keyword evidence="12" id="KW-1185">Reference proteome</keyword>
<dbReference type="PROSITE" id="PS50109">
    <property type="entry name" value="HIS_KIN"/>
    <property type="match status" value="1"/>
</dbReference>